<accession>A0A1I6Y5F2</accession>
<sequence>MESFYSLIYIKPSVLNDELLCVALFTAGAEGPRLYISEKRMRLLGDVVHRNTFLSLRRHLKGFQQQVDKYRTTGNDLLLFDPTYSSDQMAKLSQRSKKAIKYSAPTTVNAWMDENAHLDLMMKMLGDKPQKKKQVRKSFYHKWRALTNANRYLEFKRDVMVKKVKRNSDLDIKIDLFSKDKKLVVKGLDFNTSSKNVSERLKELVALSDEFNAYSLLCVYPKPRKKAGRDTLNQVMSELSLKIEFVPINDFETMKF</sequence>
<proteinExistence type="predicted"/>
<dbReference type="Proteomes" id="UP000236454">
    <property type="component" value="Unassembled WGS sequence"/>
</dbReference>
<dbReference type="EMBL" id="FPAS01000001">
    <property type="protein sequence ID" value="SFT45354.1"/>
    <property type="molecule type" value="Genomic_DNA"/>
</dbReference>
<evidence type="ECO:0000313" key="2">
    <source>
        <dbReference type="Proteomes" id="UP000236454"/>
    </source>
</evidence>
<reference evidence="1 2" key="1">
    <citation type="submission" date="2016-10" db="EMBL/GenBank/DDBJ databases">
        <authorList>
            <person name="de Groot N.N."/>
        </authorList>
    </citation>
    <scope>NUCLEOTIDE SEQUENCE [LARGE SCALE GENOMIC DNA]</scope>
    <source>
        <strain evidence="1 2">CGMCC 1.7005</strain>
    </source>
</reference>
<dbReference type="AlphaFoldDB" id="A0A1I6Y5F2"/>
<protein>
    <submittedName>
        <fullName evidence="1">Uncharacterized protein</fullName>
    </submittedName>
</protein>
<dbReference type="RefSeq" id="WP_090246264.1">
    <property type="nucleotide sequence ID" value="NZ_FPAS01000001.1"/>
</dbReference>
<dbReference type="STRING" id="477690.SAMN05216474_0651"/>
<keyword evidence="2" id="KW-1185">Reference proteome</keyword>
<name>A0A1I6Y5F2_9FLAO</name>
<evidence type="ECO:0000313" key="1">
    <source>
        <dbReference type="EMBL" id="SFT45354.1"/>
    </source>
</evidence>
<gene>
    <name evidence="1" type="ORF">SAMN05216474_0651</name>
</gene>
<organism evidence="1 2">
    <name type="scientific">Lishizhenia tianjinensis</name>
    <dbReference type="NCBI Taxonomy" id="477690"/>
    <lineage>
        <taxon>Bacteria</taxon>
        <taxon>Pseudomonadati</taxon>
        <taxon>Bacteroidota</taxon>
        <taxon>Flavobacteriia</taxon>
        <taxon>Flavobacteriales</taxon>
        <taxon>Crocinitomicaceae</taxon>
        <taxon>Lishizhenia</taxon>
    </lineage>
</organism>
<dbReference type="OrthoDB" id="1466785at2"/>